<gene>
    <name evidence="3" type="ORF">FYJ73_15050</name>
</gene>
<dbReference type="InterPro" id="IPR029044">
    <property type="entry name" value="Nucleotide-diphossugar_trans"/>
</dbReference>
<dbReference type="AlphaFoldDB" id="A0A7K0KKJ2"/>
<dbReference type="PANTHER" id="PTHR43685">
    <property type="entry name" value="GLYCOSYLTRANSFERASE"/>
    <property type="match status" value="1"/>
</dbReference>
<evidence type="ECO:0000313" key="4">
    <source>
        <dbReference type="Proteomes" id="UP000438914"/>
    </source>
</evidence>
<evidence type="ECO:0000259" key="2">
    <source>
        <dbReference type="Pfam" id="PF00535"/>
    </source>
</evidence>
<feature type="domain" description="Glycosyltransferase 2-like" evidence="2">
    <location>
        <begin position="5"/>
        <end position="113"/>
    </location>
</feature>
<evidence type="ECO:0000313" key="3">
    <source>
        <dbReference type="EMBL" id="MST85965.1"/>
    </source>
</evidence>
<feature type="transmembrane region" description="Helical" evidence="1">
    <location>
        <begin position="234"/>
        <end position="252"/>
    </location>
</feature>
<keyword evidence="3" id="KW-0808">Transferase</keyword>
<reference evidence="3 4" key="1">
    <citation type="submission" date="2019-08" db="EMBL/GenBank/DDBJ databases">
        <title>In-depth cultivation of the pig gut microbiome towards novel bacterial diversity and tailored functional studies.</title>
        <authorList>
            <person name="Wylensek D."/>
            <person name="Hitch T.C.A."/>
            <person name="Clavel T."/>
        </authorList>
    </citation>
    <scope>NUCLEOTIDE SEQUENCE [LARGE SCALE GENOMIC DNA]</scope>
    <source>
        <strain evidence="3 4">LKV-178-WT-2A</strain>
    </source>
</reference>
<dbReference type="CDD" id="cd06433">
    <property type="entry name" value="GT_2_WfgS_like"/>
    <property type="match status" value="1"/>
</dbReference>
<dbReference type="Proteomes" id="UP000438914">
    <property type="component" value="Unassembled WGS sequence"/>
</dbReference>
<keyword evidence="1" id="KW-0472">Membrane</keyword>
<keyword evidence="1" id="KW-1133">Transmembrane helix</keyword>
<keyword evidence="1" id="KW-0812">Transmembrane</keyword>
<dbReference type="Pfam" id="PF00535">
    <property type="entry name" value="Glycos_transf_2"/>
    <property type="match status" value="1"/>
</dbReference>
<dbReference type="PANTHER" id="PTHR43685:SF2">
    <property type="entry name" value="GLYCOSYLTRANSFERASE 2-LIKE DOMAIN-CONTAINING PROTEIN"/>
    <property type="match status" value="1"/>
</dbReference>
<dbReference type="InterPro" id="IPR050834">
    <property type="entry name" value="Glycosyltransf_2"/>
</dbReference>
<keyword evidence="4" id="KW-1185">Reference proteome</keyword>
<accession>A0A7K0KKJ2</accession>
<comment type="caution">
    <text evidence="3">The sequence shown here is derived from an EMBL/GenBank/DDBJ whole genome shotgun (WGS) entry which is preliminary data.</text>
</comment>
<dbReference type="GO" id="GO:0016740">
    <property type="term" value="F:transferase activity"/>
    <property type="evidence" value="ECO:0007669"/>
    <property type="project" value="UniProtKB-KW"/>
</dbReference>
<protein>
    <submittedName>
        <fullName evidence="3">Glycosyltransferase</fullName>
    </submittedName>
</protein>
<evidence type="ECO:0000256" key="1">
    <source>
        <dbReference type="SAM" id="Phobius"/>
    </source>
</evidence>
<dbReference type="InterPro" id="IPR001173">
    <property type="entry name" value="Glyco_trans_2-like"/>
</dbReference>
<sequence length="255" mass="29281">MIRFTVVTITYNAAQVLQPTLDSVLAQTYPNVEHWIIDGKSADDTVAMAEDYRRQTEQQCSSHVVCIQSEPDRGLYDAMNKGLALATGDYIVFLNAGDAFPSADTLQHVADCVLQGEPLPGVLYGFTDIVDSQRRFLCHRRLQPPAHLSWRSFCRGMLVCHQAFYARADLAKNNPYDLRYRFSADVDWCIRVMHEAQRRHLRLVRVNEVVANYLDGGTTNKNHRASLIERFHVMARHYGLVTTLLMHLWFVVRRR</sequence>
<organism evidence="3 4">
    <name type="scientific">Hallella mizrahii</name>
    <dbReference type="NCBI Taxonomy" id="2606637"/>
    <lineage>
        <taxon>Bacteria</taxon>
        <taxon>Pseudomonadati</taxon>
        <taxon>Bacteroidota</taxon>
        <taxon>Bacteroidia</taxon>
        <taxon>Bacteroidales</taxon>
        <taxon>Prevotellaceae</taxon>
        <taxon>Hallella</taxon>
    </lineage>
</organism>
<dbReference type="EMBL" id="VUNG01000067">
    <property type="protein sequence ID" value="MST85965.1"/>
    <property type="molecule type" value="Genomic_DNA"/>
</dbReference>
<dbReference type="SUPFAM" id="SSF53448">
    <property type="entry name" value="Nucleotide-diphospho-sugar transferases"/>
    <property type="match status" value="1"/>
</dbReference>
<proteinExistence type="predicted"/>
<dbReference type="Gene3D" id="3.90.550.10">
    <property type="entry name" value="Spore Coat Polysaccharide Biosynthesis Protein SpsA, Chain A"/>
    <property type="match status" value="1"/>
</dbReference>
<dbReference type="RefSeq" id="WP_154535562.1">
    <property type="nucleotide sequence ID" value="NZ_VUNG01000067.1"/>
</dbReference>
<name>A0A7K0KKJ2_9BACT</name>